<dbReference type="EMBL" id="BAAAMQ010000017">
    <property type="protein sequence ID" value="GAA2115855.1"/>
    <property type="molecule type" value="Genomic_DNA"/>
</dbReference>
<feature type="region of interest" description="Disordered" evidence="1">
    <location>
        <begin position="35"/>
        <end position="55"/>
    </location>
</feature>
<sequence length="55" mass="6034">MYAAQMPSDPCSRIRMSSDDITACKAGSATVANFPLGPMQHPKTNTPELWHTVRD</sequence>
<dbReference type="Proteomes" id="UP001501161">
    <property type="component" value="Unassembled WGS sequence"/>
</dbReference>
<keyword evidence="3" id="KW-1185">Reference proteome</keyword>
<protein>
    <submittedName>
        <fullName evidence="2">Uncharacterized protein</fullName>
    </submittedName>
</protein>
<accession>A0ABN2XR40</accession>
<evidence type="ECO:0000313" key="2">
    <source>
        <dbReference type="EMBL" id="GAA2115855.1"/>
    </source>
</evidence>
<proteinExistence type="predicted"/>
<reference evidence="2 3" key="1">
    <citation type="journal article" date="2019" name="Int. J. Syst. Evol. Microbiol.">
        <title>The Global Catalogue of Microorganisms (GCM) 10K type strain sequencing project: providing services to taxonomists for standard genome sequencing and annotation.</title>
        <authorList>
            <consortium name="The Broad Institute Genomics Platform"/>
            <consortium name="The Broad Institute Genome Sequencing Center for Infectious Disease"/>
            <person name="Wu L."/>
            <person name="Ma J."/>
        </authorList>
    </citation>
    <scope>NUCLEOTIDE SEQUENCE [LARGE SCALE GENOMIC DNA]</scope>
    <source>
        <strain evidence="2 3">JCM 13813</strain>
    </source>
</reference>
<gene>
    <name evidence="2" type="ORF">GCM10009726_34990</name>
</gene>
<comment type="caution">
    <text evidence="2">The sequence shown here is derived from an EMBL/GenBank/DDBJ whole genome shotgun (WGS) entry which is preliminary data.</text>
</comment>
<name>A0ABN2XR40_9ACTN</name>
<organism evidence="2 3">
    <name type="scientific">Nocardioides furvisabuli</name>
    <dbReference type="NCBI Taxonomy" id="375542"/>
    <lineage>
        <taxon>Bacteria</taxon>
        <taxon>Bacillati</taxon>
        <taxon>Actinomycetota</taxon>
        <taxon>Actinomycetes</taxon>
        <taxon>Propionibacteriales</taxon>
        <taxon>Nocardioidaceae</taxon>
        <taxon>Nocardioides</taxon>
    </lineage>
</organism>
<evidence type="ECO:0000256" key="1">
    <source>
        <dbReference type="SAM" id="MobiDB-lite"/>
    </source>
</evidence>
<evidence type="ECO:0000313" key="3">
    <source>
        <dbReference type="Proteomes" id="UP001501161"/>
    </source>
</evidence>